<dbReference type="InterPro" id="IPR011330">
    <property type="entry name" value="Glyco_hydro/deAcase_b/a-brl"/>
</dbReference>
<gene>
    <name evidence="1" type="ORF">GCM10007854_07730</name>
</gene>
<proteinExistence type="predicted"/>
<dbReference type="PANTHER" id="PTHR43123">
    <property type="entry name" value="POLYSACCHARIDE DEACETYLASE-RELATED"/>
    <property type="match status" value="1"/>
</dbReference>
<keyword evidence="2" id="KW-1185">Reference proteome</keyword>
<organism evidence="1 2">
    <name type="scientific">Algimonas porphyrae</name>
    <dbReference type="NCBI Taxonomy" id="1128113"/>
    <lineage>
        <taxon>Bacteria</taxon>
        <taxon>Pseudomonadati</taxon>
        <taxon>Pseudomonadota</taxon>
        <taxon>Alphaproteobacteria</taxon>
        <taxon>Maricaulales</taxon>
        <taxon>Robiginitomaculaceae</taxon>
        <taxon>Algimonas</taxon>
    </lineage>
</organism>
<dbReference type="SUPFAM" id="SSF88713">
    <property type="entry name" value="Glycoside hydrolase/deacetylase"/>
    <property type="match status" value="1"/>
</dbReference>
<dbReference type="Proteomes" id="UP001161390">
    <property type="component" value="Unassembled WGS sequence"/>
</dbReference>
<dbReference type="RefSeq" id="WP_284369825.1">
    <property type="nucleotide sequence ID" value="NZ_BSNJ01000002.1"/>
</dbReference>
<protein>
    <submittedName>
        <fullName evidence="1">Polysaccharide deacetylase</fullName>
    </submittedName>
</protein>
<accession>A0ABQ5UWY4</accession>
<dbReference type="Gene3D" id="3.20.20.370">
    <property type="entry name" value="Glycoside hydrolase/deacetylase"/>
    <property type="match status" value="1"/>
</dbReference>
<dbReference type="EMBL" id="BSNJ01000002">
    <property type="protein sequence ID" value="GLQ19818.1"/>
    <property type="molecule type" value="Genomic_DNA"/>
</dbReference>
<reference evidence="1" key="2">
    <citation type="submission" date="2023-01" db="EMBL/GenBank/DDBJ databases">
        <title>Draft genome sequence of Algimonas porphyrae strain NBRC 108216.</title>
        <authorList>
            <person name="Sun Q."/>
            <person name="Mori K."/>
        </authorList>
    </citation>
    <scope>NUCLEOTIDE SEQUENCE</scope>
    <source>
        <strain evidence="1">NBRC 108216</strain>
    </source>
</reference>
<name>A0ABQ5UWY4_9PROT</name>
<dbReference type="PANTHER" id="PTHR43123:SF4">
    <property type="entry name" value="POLYSACCHARIDE DEACETYLASE"/>
    <property type="match status" value="1"/>
</dbReference>
<evidence type="ECO:0000313" key="1">
    <source>
        <dbReference type="EMBL" id="GLQ19818.1"/>
    </source>
</evidence>
<evidence type="ECO:0000313" key="2">
    <source>
        <dbReference type="Proteomes" id="UP001161390"/>
    </source>
</evidence>
<comment type="caution">
    <text evidence="1">The sequence shown here is derived from an EMBL/GenBank/DDBJ whole genome shotgun (WGS) entry which is preliminary data.</text>
</comment>
<sequence length="295" mass="33033">MMDASYLTYPNRQHGQDHALYNWRLSRDRTPIQWDSGAKVALSFIVPLEFFPLNPSGVPFKHPGAMATPYPDLRHYTVRDYGNRVGVYRILEALGHTRAGFAVNAKVAERYPPLMDHISQHEIIAHGVSTDHIHHEGLSESEEADLIQRTLNALPPVTGWMSPARNQSSRTLDCLGKAGLAYCLDWENDSVPVATTTGVTLVPNIYELSDFTLLHTRLQTESAWKRQLLDAVDCLASEHERFGGQSLCVTLTPYIMGQPFRIAMLDALLSDLRRRDDVAVLTPGEVAAQFRKQTA</sequence>
<reference evidence="1" key="1">
    <citation type="journal article" date="2014" name="Int. J. Syst. Evol. Microbiol.">
        <title>Complete genome of a new Firmicutes species belonging to the dominant human colonic microbiota ('Ruminococcus bicirculans') reveals two chromosomes and a selective capacity to utilize plant glucans.</title>
        <authorList>
            <consortium name="NISC Comparative Sequencing Program"/>
            <person name="Wegmann U."/>
            <person name="Louis P."/>
            <person name="Goesmann A."/>
            <person name="Henrissat B."/>
            <person name="Duncan S.H."/>
            <person name="Flint H.J."/>
        </authorList>
    </citation>
    <scope>NUCLEOTIDE SEQUENCE</scope>
    <source>
        <strain evidence="1">NBRC 108216</strain>
    </source>
</reference>